<feature type="domain" description="Helicase ATP-binding" evidence="2">
    <location>
        <begin position="33"/>
        <end position="192"/>
    </location>
</feature>
<feature type="region of interest" description="Disordered" evidence="1">
    <location>
        <begin position="497"/>
        <end position="527"/>
    </location>
</feature>
<keyword evidence="3" id="KW-0547">Nucleotide-binding</keyword>
<dbReference type="GO" id="GO:0003677">
    <property type="term" value="F:DNA binding"/>
    <property type="evidence" value="ECO:0007669"/>
    <property type="project" value="InterPro"/>
</dbReference>
<protein>
    <submittedName>
        <fullName evidence="3">DEAD/DEAH box helicase family protein</fullName>
    </submittedName>
</protein>
<dbReference type="Pfam" id="PF04851">
    <property type="entry name" value="ResIII"/>
    <property type="match status" value="1"/>
</dbReference>
<keyword evidence="3" id="KW-0067">ATP-binding</keyword>
<dbReference type="InterPro" id="IPR027417">
    <property type="entry name" value="P-loop_NTPase"/>
</dbReference>
<dbReference type="PANTHER" id="PTHR47396">
    <property type="entry name" value="TYPE I RESTRICTION ENZYME ECOKI R PROTEIN"/>
    <property type="match status" value="1"/>
</dbReference>
<evidence type="ECO:0000256" key="1">
    <source>
        <dbReference type="SAM" id="MobiDB-lite"/>
    </source>
</evidence>
<dbReference type="RefSeq" id="WP_159547075.1">
    <property type="nucleotide sequence ID" value="NZ_CP047156.1"/>
</dbReference>
<organism evidence="3 4">
    <name type="scientific">Epidermidibacterium keratini</name>
    <dbReference type="NCBI Taxonomy" id="1891644"/>
    <lineage>
        <taxon>Bacteria</taxon>
        <taxon>Bacillati</taxon>
        <taxon>Actinomycetota</taxon>
        <taxon>Actinomycetes</taxon>
        <taxon>Sporichthyales</taxon>
        <taxon>Sporichthyaceae</taxon>
        <taxon>Epidermidibacterium</taxon>
    </lineage>
</organism>
<evidence type="ECO:0000313" key="4">
    <source>
        <dbReference type="Proteomes" id="UP000463857"/>
    </source>
</evidence>
<dbReference type="OrthoDB" id="5165890at2"/>
<accession>A0A7L4YRT0</accession>
<evidence type="ECO:0000313" key="3">
    <source>
        <dbReference type="EMBL" id="QHC01951.1"/>
    </source>
</evidence>
<keyword evidence="3" id="KW-0347">Helicase</keyword>
<dbReference type="KEGG" id="eke:EK0264_17830"/>
<evidence type="ECO:0000259" key="2">
    <source>
        <dbReference type="PROSITE" id="PS51192"/>
    </source>
</evidence>
<dbReference type="PROSITE" id="PS51192">
    <property type="entry name" value="HELICASE_ATP_BIND_1"/>
    <property type="match status" value="1"/>
</dbReference>
<dbReference type="SUPFAM" id="SSF52540">
    <property type="entry name" value="P-loop containing nucleoside triphosphate hydrolases"/>
    <property type="match status" value="2"/>
</dbReference>
<dbReference type="PANTHER" id="PTHR47396:SF2">
    <property type="entry name" value="HELICASE ATP-BINDING DOMAIN-CONTAINING PROTEIN"/>
    <property type="match status" value="1"/>
</dbReference>
<name>A0A7L4YRT0_9ACTN</name>
<dbReference type="SMART" id="SM00382">
    <property type="entry name" value="AAA"/>
    <property type="match status" value="1"/>
</dbReference>
<dbReference type="CDD" id="cd18785">
    <property type="entry name" value="SF2_C"/>
    <property type="match status" value="1"/>
</dbReference>
<dbReference type="GO" id="GO:0005829">
    <property type="term" value="C:cytosol"/>
    <property type="evidence" value="ECO:0007669"/>
    <property type="project" value="TreeGrafter"/>
</dbReference>
<dbReference type="InterPro" id="IPR050742">
    <property type="entry name" value="Helicase_Restrict-Modif_Enz"/>
</dbReference>
<dbReference type="SMART" id="SM00487">
    <property type="entry name" value="DEXDc"/>
    <property type="match status" value="1"/>
</dbReference>
<dbReference type="GO" id="GO:0016787">
    <property type="term" value="F:hydrolase activity"/>
    <property type="evidence" value="ECO:0007669"/>
    <property type="project" value="InterPro"/>
</dbReference>
<dbReference type="Gene3D" id="3.40.50.300">
    <property type="entry name" value="P-loop containing nucleotide triphosphate hydrolases"/>
    <property type="match status" value="2"/>
</dbReference>
<dbReference type="AlphaFoldDB" id="A0A7L4YRT0"/>
<dbReference type="GO" id="GO:0005524">
    <property type="term" value="F:ATP binding"/>
    <property type="evidence" value="ECO:0007669"/>
    <property type="project" value="InterPro"/>
</dbReference>
<dbReference type="InterPro" id="IPR006935">
    <property type="entry name" value="Helicase/UvrB_N"/>
</dbReference>
<sequence>MTSLRSEATAPAPYRPPTEHTPLRPWQRRALNRYLMRRPTDFMLVATPGAGKTTFALRVARELMSGGDISQVIIVAPTDHLKTQWAQAAARVGIRIDPKFSGAVGRTSGDYDGVAATYAGIAGAPEAFARRTMIRDTLVILDEVHHAGDAKSWGGAVRKAFEGATRRLTLTGTPFRSDDDPIPFVSYETIAGGMKRSVADFSYGYREALGDRVVRPVMFMSYSGEASWRTRAGDEVTMRLGEAALAEHTQRAWRTALDAEGDWIPAVLRAAHTRLSQLRRGGSPDAGGLVIASDQSDARAYAELLEHLTGNRPTLVLSDEVGSSRQIARFSDSNDEWIVAVRMVSEGVDIPRLGVLVYATNVSTPMFFAQAVGRVIRARSASESATVFLPSIPRLRALAHEMETERDHILGAPKQADEWDEYAELEPSTADEEDEPKEASYERLHASADFDDVIFDGNAWGSAAGPSAEEEFLGIPGLLAPDQVQMLLRNRQDEQVRQADAQARADQRARGVAAGGGDGGQPEEARSHHDVLTALRRELTSLVSLRYQRSGKKHAMIHAELRRACGGPPTPLASAEQLQARIEYLRAHRD</sequence>
<dbReference type="InterPro" id="IPR014001">
    <property type="entry name" value="Helicase_ATP-bd"/>
</dbReference>
<dbReference type="InterPro" id="IPR003593">
    <property type="entry name" value="AAA+_ATPase"/>
</dbReference>
<feature type="region of interest" description="Disordered" evidence="1">
    <location>
        <begin position="1"/>
        <end position="25"/>
    </location>
</feature>
<keyword evidence="4" id="KW-1185">Reference proteome</keyword>
<dbReference type="Proteomes" id="UP000463857">
    <property type="component" value="Chromosome"/>
</dbReference>
<keyword evidence="3" id="KW-0378">Hydrolase</keyword>
<proteinExistence type="predicted"/>
<gene>
    <name evidence="3" type="ORF">EK0264_17830</name>
</gene>
<feature type="compositionally biased region" description="Basic and acidic residues" evidence="1">
    <location>
        <begin position="497"/>
        <end position="509"/>
    </location>
</feature>
<dbReference type="EMBL" id="CP047156">
    <property type="protein sequence ID" value="QHC01951.1"/>
    <property type="molecule type" value="Genomic_DNA"/>
</dbReference>
<dbReference type="InParanoid" id="A0A7L4YRT0"/>
<reference evidence="3 4" key="1">
    <citation type="journal article" date="2018" name="Int. J. Syst. Evol. Microbiol.">
        <title>Epidermidibacterium keratini gen. nov., sp. nov., a member of the family Sporichthyaceae, isolated from keratin epidermis.</title>
        <authorList>
            <person name="Lee D.G."/>
            <person name="Trujillo M.E."/>
            <person name="Kang S."/>
            <person name="Nam J.J."/>
            <person name="Kim Y.J."/>
        </authorList>
    </citation>
    <scope>NUCLEOTIDE SEQUENCE [LARGE SCALE GENOMIC DNA]</scope>
    <source>
        <strain evidence="3 4">EPI-7</strain>
    </source>
</reference>
<dbReference type="GO" id="GO:0004386">
    <property type="term" value="F:helicase activity"/>
    <property type="evidence" value="ECO:0007669"/>
    <property type="project" value="UniProtKB-KW"/>
</dbReference>